<organism evidence="6 7">
    <name type="scientific">Rhodanobacter denitrificans</name>
    <dbReference type="NCBI Taxonomy" id="666685"/>
    <lineage>
        <taxon>Bacteria</taxon>
        <taxon>Pseudomonadati</taxon>
        <taxon>Pseudomonadota</taxon>
        <taxon>Gammaproteobacteria</taxon>
        <taxon>Lysobacterales</taxon>
        <taxon>Rhodanobacteraceae</taxon>
        <taxon>Rhodanobacter</taxon>
    </lineage>
</organism>
<dbReference type="EMBL" id="QFPO01000025">
    <property type="protein sequence ID" value="PZQ09730.1"/>
    <property type="molecule type" value="Genomic_DNA"/>
</dbReference>
<feature type="region of interest" description="Disordered" evidence="3">
    <location>
        <begin position="126"/>
        <end position="154"/>
    </location>
</feature>
<accession>A0A2W5M8I3</accession>
<evidence type="ECO:0000256" key="3">
    <source>
        <dbReference type="SAM" id="MobiDB-lite"/>
    </source>
</evidence>
<sequence>MSRPTYRFAAFELDSAARELRQDGELVVVSPKIFDCLVWLIEHRDRAVGRDELIAAVWGRADVADAQLGQLMRKLRRIIGDDGDGQTIIRTVPRFGYRWIAATAVLDAATEPPDAPVAETPPVTAVQAPPGAASAPARTDAASTPHRAPTSAPARRRPWPALALVLVVLLVAAIGAQRWFARAPLAPVLPGAEEAIAILPVEVGAGIDSEWAWLRLGLMDLVANHLRRAGLVVVPSANVVALVRNEGTPALEARRVHDATGADSLITGGAERIANGWVVRLQWRRDETVLREVEGRDIDAAGAARQAGDRLLGWLQRRAPAPPPGADAVPAQWLQRIDAALLDQDVATARSLIEQAPSELQGSSALLLRQADLDVAAERNDEAYAAYAELLRRFPDRESDPVMRARALMGISGPLAQRGDLAGAQRELGEAITLLQDLNQPDLLGESLAGRATLRMVQGDYDRADSDFSQGRIALELGGDTLRLARLEGQQANLLALRNRHAEALAVWDRVADRFERFGDARNVVDALGNAGVERLALLESAAALATIERARPWLARIEDGALTRVIFDYAQARVLARNGRDGQARGLLEPILDQPAAVPVLGLALAVRIELAQLELAHGNPVRAVRLIDEEAALDEPALATPLYARLRAAGWLTRVRALRAAGQDARAQQAVQRFTALAERGGEPDMHIHALLAAAEQDWAAGRRETAAPIYEAALREANRNGAPADVAEVVVSYGGALIGAGDQEQAAAVVGQVARWAAQDFDCALIQARLYAALGQTDALAAALARARSLAGERSVSIASVTAPP</sequence>
<dbReference type="AlphaFoldDB" id="A0A2W5M8I3"/>
<evidence type="ECO:0000256" key="4">
    <source>
        <dbReference type="SAM" id="Phobius"/>
    </source>
</evidence>
<dbReference type="SMART" id="SM00862">
    <property type="entry name" value="Trans_reg_C"/>
    <property type="match status" value="1"/>
</dbReference>
<dbReference type="PANTHER" id="PTHR47691:SF3">
    <property type="entry name" value="HTH-TYPE TRANSCRIPTIONAL REGULATOR RV0890C-RELATED"/>
    <property type="match status" value="1"/>
</dbReference>
<dbReference type="CDD" id="cd00383">
    <property type="entry name" value="trans_reg_C"/>
    <property type="match status" value="1"/>
</dbReference>
<feature type="domain" description="OmpR/PhoB-type" evidence="5">
    <location>
        <begin position="3"/>
        <end position="101"/>
    </location>
</feature>
<feature type="transmembrane region" description="Helical" evidence="4">
    <location>
        <begin position="161"/>
        <end position="180"/>
    </location>
</feature>
<dbReference type="PROSITE" id="PS51755">
    <property type="entry name" value="OMPR_PHOB"/>
    <property type="match status" value="1"/>
</dbReference>
<keyword evidence="4" id="KW-0472">Membrane</keyword>
<feature type="compositionally biased region" description="Low complexity" evidence="3">
    <location>
        <begin position="132"/>
        <end position="154"/>
    </location>
</feature>
<dbReference type="InterPro" id="IPR016032">
    <property type="entry name" value="Sig_transdc_resp-reg_C-effctor"/>
</dbReference>
<evidence type="ECO:0000313" key="7">
    <source>
        <dbReference type="Proteomes" id="UP000249046"/>
    </source>
</evidence>
<dbReference type="InterPro" id="IPR036388">
    <property type="entry name" value="WH-like_DNA-bd_sf"/>
</dbReference>
<gene>
    <name evidence="6" type="ORF">DI564_17245</name>
</gene>
<name>A0A2W5M8I3_9GAMM</name>
<dbReference type="Pfam" id="PF00486">
    <property type="entry name" value="Trans_reg_C"/>
    <property type="match status" value="1"/>
</dbReference>
<evidence type="ECO:0000256" key="2">
    <source>
        <dbReference type="PROSITE-ProRule" id="PRU01091"/>
    </source>
</evidence>
<evidence type="ECO:0000313" key="6">
    <source>
        <dbReference type="EMBL" id="PZQ09730.1"/>
    </source>
</evidence>
<dbReference type="InterPro" id="IPR001867">
    <property type="entry name" value="OmpR/PhoB-type_DNA-bd"/>
</dbReference>
<dbReference type="GO" id="GO:0006355">
    <property type="term" value="P:regulation of DNA-templated transcription"/>
    <property type="evidence" value="ECO:0007669"/>
    <property type="project" value="InterPro"/>
</dbReference>
<dbReference type="InterPro" id="IPR011990">
    <property type="entry name" value="TPR-like_helical_dom_sf"/>
</dbReference>
<keyword evidence="4" id="KW-0812">Transmembrane</keyword>
<comment type="caution">
    <text evidence="6">The sequence shown here is derived from an EMBL/GenBank/DDBJ whole genome shotgun (WGS) entry which is preliminary data.</text>
</comment>
<keyword evidence="1 2" id="KW-0238">DNA-binding</keyword>
<dbReference type="PANTHER" id="PTHR47691">
    <property type="entry name" value="REGULATOR-RELATED"/>
    <property type="match status" value="1"/>
</dbReference>
<keyword evidence="4" id="KW-1133">Transmembrane helix</keyword>
<reference evidence="6 7" key="1">
    <citation type="submission" date="2017-08" db="EMBL/GenBank/DDBJ databases">
        <title>Infants hospitalized years apart are colonized by the same room-sourced microbial strains.</title>
        <authorList>
            <person name="Brooks B."/>
            <person name="Olm M.R."/>
            <person name="Firek B.A."/>
            <person name="Baker R."/>
            <person name="Thomas B.C."/>
            <person name="Morowitz M.J."/>
            <person name="Banfield J.F."/>
        </authorList>
    </citation>
    <scope>NUCLEOTIDE SEQUENCE [LARGE SCALE GENOMIC DNA]</scope>
    <source>
        <strain evidence="6">S2_005_003_R2_42</strain>
    </source>
</reference>
<dbReference type="Proteomes" id="UP000249046">
    <property type="component" value="Unassembled WGS sequence"/>
</dbReference>
<dbReference type="Gene3D" id="1.10.10.10">
    <property type="entry name" value="Winged helix-like DNA-binding domain superfamily/Winged helix DNA-binding domain"/>
    <property type="match status" value="1"/>
</dbReference>
<evidence type="ECO:0000256" key="1">
    <source>
        <dbReference type="ARBA" id="ARBA00023125"/>
    </source>
</evidence>
<feature type="DNA-binding region" description="OmpR/PhoB-type" evidence="2">
    <location>
        <begin position="3"/>
        <end position="101"/>
    </location>
</feature>
<proteinExistence type="predicted"/>
<dbReference type="GO" id="GO:0000160">
    <property type="term" value="P:phosphorelay signal transduction system"/>
    <property type="evidence" value="ECO:0007669"/>
    <property type="project" value="InterPro"/>
</dbReference>
<dbReference type="GO" id="GO:0003677">
    <property type="term" value="F:DNA binding"/>
    <property type="evidence" value="ECO:0007669"/>
    <property type="project" value="UniProtKB-UniRule"/>
</dbReference>
<dbReference type="SUPFAM" id="SSF46894">
    <property type="entry name" value="C-terminal effector domain of the bipartite response regulators"/>
    <property type="match status" value="1"/>
</dbReference>
<evidence type="ECO:0000259" key="5">
    <source>
        <dbReference type="PROSITE" id="PS51755"/>
    </source>
</evidence>
<dbReference type="Gene3D" id="1.25.40.10">
    <property type="entry name" value="Tetratricopeptide repeat domain"/>
    <property type="match status" value="2"/>
</dbReference>
<dbReference type="SUPFAM" id="SSF48452">
    <property type="entry name" value="TPR-like"/>
    <property type="match status" value="2"/>
</dbReference>
<protein>
    <recommendedName>
        <fullName evidence="5">OmpR/PhoB-type domain-containing protein</fullName>
    </recommendedName>
</protein>